<proteinExistence type="predicted"/>
<dbReference type="PANTHER" id="PTHR30071">
    <property type="entry name" value="HEME EXPORTER PROTEIN C"/>
    <property type="match status" value="1"/>
</dbReference>
<dbReference type="Proteomes" id="UP000031518">
    <property type="component" value="Unassembled WGS sequence"/>
</dbReference>
<comment type="subcellular location">
    <subcellularLocation>
        <location evidence="1">Membrane</location>
        <topology evidence="1">Multi-pass membrane protein</topology>
    </subcellularLocation>
</comment>
<organism evidence="8 9">
    <name type="scientific">Pyrinomonas methylaliphatogenes</name>
    <dbReference type="NCBI Taxonomy" id="454194"/>
    <lineage>
        <taxon>Bacteria</taxon>
        <taxon>Pseudomonadati</taxon>
        <taxon>Acidobacteriota</taxon>
        <taxon>Blastocatellia</taxon>
        <taxon>Blastocatellales</taxon>
        <taxon>Pyrinomonadaceae</taxon>
        <taxon>Pyrinomonas</taxon>
    </lineage>
</organism>
<feature type="transmembrane region" description="Helical" evidence="6">
    <location>
        <begin position="61"/>
        <end position="82"/>
    </location>
</feature>
<dbReference type="InterPro" id="IPR002541">
    <property type="entry name" value="Cyt_c_assembly"/>
</dbReference>
<protein>
    <submittedName>
        <fullName evidence="8">ABC-type uncharacterized transport system, permease component</fullName>
    </submittedName>
</protein>
<evidence type="ECO:0000313" key="9">
    <source>
        <dbReference type="Proteomes" id="UP000031518"/>
    </source>
</evidence>
<feature type="transmembrane region" description="Helical" evidence="6">
    <location>
        <begin position="218"/>
        <end position="238"/>
    </location>
</feature>
<gene>
    <name evidence="8" type="ORF">PYK22_00212</name>
</gene>
<feature type="transmembrane region" description="Helical" evidence="6">
    <location>
        <begin position="88"/>
        <end position="106"/>
    </location>
</feature>
<evidence type="ECO:0000313" key="8">
    <source>
        <dbReference type="EMBL" id="CDM64220.1"/>
    </source>
</evidence>
<keyword evidence="9" id="KW-1185">Reference proteome</keyword>
<dbReference type="PANTHER" id="PTHR30071:SF1">
    <property type="entry name" value="CYTOCHROME B_B6 PROTEIN-RELATED"/>
    <property type="match status" value="1"/>
</dbReference>
<evidence type="ECO:0000256" key="5">
    <source>
        <dbReference type="ARBA" id="ARBA00023136"/>
    </source>
</evidence>
<keyword evidence="2 6" id="KW-0812">Transmembrane</keyword>
<dbReference type="GO" id="GO:0020037">
    <property type="term" value="F:heme binding"/>
    <property type="evidence" value="ECO:0007669"/>
    <property type="project" value="InterPro"/>
</dbReference>
<keyword evidence="3" id="KW-0201">Cytochrome c-type biogenesis</keyword>
<name>A0A0B6WVR7_9BACT</name>
<dbReference type="InterPro" id="IPR045062">
    <property type="entry name" value="Cyt_c_biogenesis_CcsA/CcmC"/>
</dbReference>
<accession>A0A0B6WVR7</accession>
<keyword evidence="4 6" id="KW-1133">Transmembrane helix</keyword>
<dbReference type="GO" id="GO:0017004">
    <property type="term" value="P:cytochrome complex assembly"/>
    <property type="evidence" value="ECO:0007669"/>
    <property type="project" value="UniProtKB-KW"/>
</dbReference>
<evidence type="ECO:0000256" key="2">
    <source>
        <dbReference type="ARBA" id="ARBA00022692"/>
    </source>
</evidence>
<reference evidence="8 9" key="1">
    <citation type="submission" date="2013-12" db="EMBL/GenBank/DDBJ databases">
        <authorList>
            <person name="Stott M."/>
        </authorList>
    </citation>
    <scope>NUCLEOTIDE SEQUENCE [LARGE SCALE GENOMIC DNA]</scope>
    <source>
        <strain evidence="8 9">K22</strain>
    </source>
</reference>
<dbReference type="STRING" id="454194.PYK22_00212"/>
<feature type="transmembrane region" description="Helical" evidence="6">
    <location>
        <begin position="32"/>
        <end position="54"/>
    </location>
</feature>
<evidence type="ECO:0000256" key="1">
    <source>
        <dbReference type="ARBA" id="ARBA00004141"/>
    </source>
</evidence>
<dbReference type="GO" id="GO:0005886">
    <property type="term" value="C:plasma membrane"/>
    <property type="evidence" value="ECO:0007669"/>
    <property type="project" value="TreeGrafter"/>
</dbReference>
<keyword evidence="5 6" id="KW-0472">Membrane</keyword>
<dbReference type="RefSeq" id="WP_060635192.1">
    <property type="nucleotide sequence ID" value="NZ_CBXV010000001.1"/>
</dbReference>
<feature type="domain" description="Cytochrome c assembly protein" evidence="7">
    <location>
        <begin position="65"/>
        <end position="270"/>
    </location>
</feature>
<reference evidence="8 9" key="2">
    <citation type="submission" date="2015-01" db="EMBL/GenBank/DDBJ databases">
        <title>Complete genome sequence of Pyrinomonas methylaliphatogenes type strain K22T.</title>
        <authorList>
            <person name="Lee K.C.Y."/>
            <person name="Power J.F."/>
            <person name="Dunfield P.F."/>
            <person name="Morgan X.C."/>
            <person name="Huttenhower C."/>
            <person name="Stott M.B."/>
        </authorList>
    </citation>
    <scope>NUCLEOTIDE SEQUENCE [LARGE SCALE GENOMIC DNA]</scope>
    <source>
        <strain evidence="8 9">K22</strain>
    </source>
</reference>
<evidence type="ECO:0000259" key="7">
    <source>
        <dbReference type="Pfam" id="PF01578"/>
    </source>
</evidence>
<feature type="transmembrane region" description="Helical" evidence="6">
    <location>
        <begin position="127"/>
        <end position="155"/>
    </location>
</feature>
<feature type="transmembrane region" description="Helical" evidence="6">
    <location>
        <begin position="181"/>
        <end position="206"/>
    </location>
</feature>
<dbReference type="EMBL" id="CBXV010000001">
    <property type="protein sequence ID" value="CDM64220.1"/>
    <property type="molecule type" value="Genomic_DNA"/>
</dbReference>
<dbReference type="Pfam" id="PF01578">
    <property type="entry name" value="Cytochrom_C_asm"/>
    <property type="match status" value="1"/>
</dbReference>
<evidence type="ECO:0000256" key="6">
    <source>
        <dbReference type="SAM" id="Phobius"/>
    </source>
</evidence>
<evidence type="ECO:0000256" key="4">
    <source>
        <dbReference type="ARBA" id="ARBA00022989"/>
    </source>
</evidence>
<evidence type="ECO:0000256" key="3">
    <source>
        <dbReference type="ARBA" id="ARBA00022748"/>
    </source>
</evidence>
<dbReference type="OrthoDB" id="114897at2"/>
<sequence length="272" mass="30199">MKIFLLTALAAYIVAAIHSVLGFINQKRALERVAHLSLGFGFAAHTIALIMDWASGGYYPLFHFSETFSFLGWALVIAYAIFFRHYRAHALGGFTLPLVALLVLAANISQKEGDLRPHALMRGEATWLFPIHTTSLFFAYAAFVVVFIASIMYLLQERELKLKHFGIAFHRLPALATIDEISAVAASIGFAFLTLGIIAGMSWSFARDGRVWRNDPKEVLAATTWLLYLALLSQRHLAGWRGRRAAWVGVAGFALVLCTFFGARLMGGYHVF</sequence>
<feature type="transmembrane region" description="Helical" evidence="6">
    <location>
        <begin position="244"/>
        <end position="263"/>
    </location>
</feature>
<dbReference type="AlphaFoldDB" id="A0A0B6WVR7"/>